<dbReference type="GO" id="GO:0008168">
    <property type="term" value="F:methyltransferase activity"/>
    <property type="evidence" value="ECO:0007669"/>
    <property type="project" value="UniProtKB-KW"/>
</dbReference>
<dbReference type="SUPFAM" id="SSF53335">
    <property type="entry name" value="S-adenosyl-L-methionine-dependent methyltransferases"/>
    <property type="match status" value="1"/>
</dbReference>
<dbReference type="GO" id="GO:0032259">
    <property type="term" value="P:methylation"/>
    <property type="evidence" value="ECO:0007669"/>
    <property type="project" value="UniProtKB-KW"/>
</dbReference>
<dbReference type="PANTHER" id="PTHR12843:SF5">
    <property type="entry name" value="EEF1A LYSINE METHYLTRANSFERASE 2"/>
    <property type="match status" value="1"/>
</dbReference>
<dbReference type="Proteomes" id="UP000813672">
    <property type="component" value="Unassembled WGS sequence"/>
</dbReference>
<gene>
    <name evidence="2" type="ORF">KBY27_22630</name>
</gene>
<comment type="caution">
    <text evidence="2">The sequence shown here is derived from an EMBL/GenBank/DDBJ whole genome shotgun (WGS) entry which is preliminary data.</text>
</comment>
<dbReference type="InterPro" id="IPR029063">
    <property type="entry name" value="SAM-dependent_MTases_sf"/>
</dbReference>
<protein>
    <submittedName>
        <fullName evidence="2">Class I SAM-dependent methyltransferase</fullName>
    </submittedName>
</protein>
<name>A0A9Q3ZRI9_9RHOB</name>
<reference evidence="2" key="1">
    <citation type="journal article" date="2021" name="Environ. Microbiol.">
        <title>Cryptic niche differentiation of novel sediment ecotypes of Rugeria pomeroyi correlates with nitrate respiration.</title>
        <authorList>
            <person name="Lin X."/>
            <person name="McNichol J."/>
            <person name="Chu X."/>
            <person name="Qian Y."/>
            <person name="Luo H."/>
        </authorList>
    </citation>
    <scope>NUCLEOTIDE SEQUENCE</scope>
    <source>
        <strain evidence="2">SZCCDBB064</strain>
    </source>
</reference>
<dbReference type="EMBL" id="JAGQAF010000031">
    <property type="protein sequence ID" value="MCE8540271.1"/>
    <property type="molecule type" value="Genomic_DNA"/>
</dbReference>
<dbReference type="CDD" id="cd02440">
    <property type="entry name" value="AdoMet_MTases"/>
    <property type="match status" value="1"/>
</dbReference>
<dbReference type="InterPro" id="IPR041698">
    <property type="entry name" value="Methyltransf_25"/>
</dbReference>
<feature type="domain" description="Methyltransferase" evidence="1">
    <location>
        <begin position="45"/>
        <end position="139"/>
    </location>
</feature>
<dbReference type="RefSeq" id="WP_234222175.1">
    <property type="nucleotide sequence ID" value="NZ_JAGQAF010000031.1"/>
</dbReference>
<organism evidence="2 3">
    <name type="scientific">Ruegeria pomeroyi</name>
    <dbReference type="NCBI Taxonomy" id="89184"/>
    <lineage>
        <taxon>Bacteria</taxon>
        <taxon>Pseudomonadati</taxon>
        <taxon>Pseudomonadota</taxon>
        <taxon>Alphaproteobacteria</taxon>
        <taxon>Rhodobacterales</taxon>
        <taxon>Roseobacteraceae</taxon>
        <taxon>Ruegeria</taxon>
    </lineage>
</organism>
<sequence length="217" mass="23891">MAGGQEHWNAVYGARSEDELTWFEALPSMSLDLIHAYLRPGDPFIDIGAGASRLVDALLEEGFGPLTVLDLSAAALAVSRERLGRKADKVAWIEADITTWQPDRDYVLWHDRAVFHFLTGAEDRASYARALSDALRPGGTAIIATFADDGPEMCSGLPVVRYAPEALAQELDQLAPGRFEMLDAKRHLHITPKGNTQSFQYSVFRRAYANDFVAPQG</sequence>
<evidence type="ECO:0000313" key="3">
    <source>
        <dbReference type="Proteomes" id="UP000813672"/>
    </source>
</evidence>
<dbReference type="Pfam" id="PF13649">
    <property type="entry name" value="Methyltransf_25"/>
    <property type="match status" value="1"/>
</dbReference>
<proteinExistence type="predicted"/>
<dbReference type="PANTHER" id="PTHR12843">
    <property type="entry name" value="PROTEIN-LYSINE N-METHYLTRANSFERASE METTL10"/>
    <property type="match status" value="1"/>
</dbReference>
<keyword evidence="2" id="KW-0489">Methyltransferase</keyword>
<evidence type="ECO:0000259" key="1">
    <source>
        <dbReference type="Pfam" id="PF13649"/>
    </source>
</evidence>
<keyword evidence="2" id="KW-0808">Transferase</keyword>
<evidence type="ECO:0000313" key="2">
    <source>
        <dbReference type="EMBL" id="MCE8540271.1"/>
    </source>
</evidence>
<dbReference type="AlphaFoldDB" id="A0A9Q3ZRI9"/>
<dbReference type="Gene3D" id="3.40.50.150">
    <property type="entry name" value="Vaccinia Virus protein VP39"/>
    <property type="match status" value="1"/>
</dbReference>
<accession>A0A9Q3ZRI9</accession>